<organism evidence="9 10">
    <name type="scientific">Terriglobus roseus (strain DSM 18391 / NRRL B-41598 / KBS 63)</name>
    <dbReference type="NCBI Taxonomy" id="926566"/>
    <lineage>
        <taxon>Bacteria</taxon>
        <taxon>Pseudomonadati</taxon>
        <taxon>Acidobacteriota</taxon>
        <taxon>Terriglobia</taxon>
        <taxon>Terriglobales</taxon>
        <taxon>Acidobacteriaceae</taxon>
        <taxon>Terriglobus</taxon>
    </lineage>
</organism>
<dbReference type="InterPro" id="IPR013325">
    <property type="entry name" value="RNA_pol_sigma_r2"/>
</dbReference>
<evidence type="ECO:0000313" key="9">
    <source>
        <dbReference type="EMBL" id="AFL87925.1"/>
    </source>
</evidence>
<feature type="domain" description="RNA polymerase sigma-70 region 2" evidence="7">
    <location>
        <begin position="56"/>
        <end position="122"/>
    </location>
</feature>
<proteinExistence type="inferred from homology"/>
<dbReference type="Gene3D" id="1.10.1740.10">
    <property type="match status" value="1"/>
</dbReference>
<name>I3ZFA7_TERRK</name>
<reference evidence="9 10" key="1">
    <citation type="submission" date="2012-06" db="EMBL/GenBank/DDBJ databases">
        <title>Complete genome of Terriglobus roseus DSM 18391.</title>
        <authorList>
            <consortium name="US DOE Joint Genome Institute (JGI-PGF)"/>
            <person name="Lucas S."/>
            <person name="Copeland A."/>
            <person name="Lapidus A."/>
            <person name="Glavina del Rio T."/>
            <person name="Dalin E."/>
            <person name="Tice H."/>
            <person name="Bruce D."/>
            <person name="Goodwin L."/>
            <person name="Pitluck S."/>
            <person name="Peters L."/>
            <person name="Mikhailova N."/>
            <person name="Munk A.C.C."/>
            <person name="Kyrpides N."/>
            <person name="Mavromatis K."/>
            <person name="Ivanova N."/>
            <person name="Brettin T."/>
            <person name="Detter J.C."/>
            <person name="Han C."/>
            <person name="Larimer F."/>
            <person name="Land M."/>
            <person name="Hauser L."/>
            <person name="Markowitz V."/>
            <person name="Cheng J.-F."/>
            <person name="Hugenholtz P."/>
            <person name="Woyke T."/>
            <person name="Wu D."/>
            <person name="Brambilla E."/>
            <person name="Klenk H.-P."/>
            <person name="Eisen J.A."/>
        </authorList>
    </citation>
    <scope>NUCLEOTIDE SEQUENCE [LARGE SCALE GENOMIC DNA]</scope>
    <source>
        <strain evidence="10">DSM 18391 / NRRL B-41598 / KBS 63</strain>
    </source>
</reference>
<feature type="domain" description="RNA polymerase sigma-70 region 4" evidence="8">
    <location>
        <begin position="156"/>
        <end position="203"/>
    </location>
</feature>
<dbReference type="KEGG" id="trs:Terro_1620"/>
<dbReference type="EMBL" id="CP003379">
    <property type="protein sequence ID" value="AFL87925.1"/>
    <property type="molecule type" value="Genomic_DNA"/>
</dbReference>
<dbReference type="Proteomes" id="UP000006056">
    <property type="component" value="Chromosome"/>
</dbReference>
<dbReference type="GO" id="GO:0006352">
    <property type="term" value="P:DNA-templated transcription initiation"/>
    <property type="evidence" value="ECO:0007669"/>
    <property type="project" value="InterPro"/>
</dbReference>
<dbReference type="PANTHER" id="PTHR43133">
    <property type="entry name" value="RNA POLYMERASE ECF-TYPE SIGMA FACTO"/>
    <property type="match status" value="1"/>
</dbReference>
<evidence type="ECO:0000313" key="10">
    <source>
        <dbReference type="Proteomes" id="UP000006056"/>
    </source>
</evidence>
<dbReference type="InterPro" id="IPR014284">
    <property type="entry name" value="RNA_pol_sigma-70_dom"/>
</dbReference>
<dbReference type="InterPro" id="IPR007627">
    <property type="entry name" value="RNA_pol_sigma70_r2"/>
</dbReference>
<dbReference type="GO" id="GO:0003677">
    <property type="term" value="F:DNA binding"/>
    <property type="evidence" value="ECO:0007669"/>
    <property type="project" value="UniProtKB-KW"/>
</dbReference>
<dbReference type="NCBIfam" id="TIGR02937">
    <property type="entry name" value="sigma70-ECF"/>
    <property type="match status" value="1"/>
</dbReference>
<keyword evidence="2" id="KW-0805">Transcription regulation</keyword>
<dbReference type="AlphaFoldDB" id="I3ZFA7"/>
<evidence type="ECO:0000256" key="3">
    <source>
        <dbReference type="ARBA" id="ARBA00023082"/>
    </source>
</evidence>
<evidence type="ECO:0000259" key="8">
    <source>
        <dbReference type="Pfam" id="PF04545"/>
    </source>
</evidence>
<evidence type="ECO:0000256" key="4">
    <source>
        <dbReference type="ARBA" id="ARBA00023125"/>
    </source>
</evidence>
<dbReference type="SUPFAM" id="SSF88659">
    <property type="entry name" value="Sigma3 and sigma4 domains of RNA polymerase sigma factors"/>
    <property type="match status" value="1"/>
</dbReference>
<keyword evidence="4" id="KW-0238">DNA-binding</keyword>
<accession>I3ZFA7</accession>
<keyword evidence="5" id="KW-0804">Transcription</keyword>
<sequence length="207" mass="23111">MPPSDFSFGDITPRPNPQEPFARSFVRESEMTPSNDDGILLRAIQRGDEGAMATIFDRYSRVVYSVALRVLRDPAAAEDVLQDIFMQIWRKPESFVSTRGSLGGWLAVVARNRSIDSLRRRKPSDSVEDIVLASPFNLAEDSERTVMMERARGVITGLPAEQRKVIEMAFFDGLTHSEIAELTGDPLGTVKTRIRSALLVLRKAMQA</sequence>
<dbReference type="InterPro" id="IPR036388">
    <property type="entry name" value="WH-like_DNA-bd_sf"/>
</dbReference>
<evidence type="ECO:0000256" key="5">
    <source>
        <dbReference type="ARBA" id="ARBA00023163"/>
    </source>
</evidence>
<comment type="similarity">
    <text evidence="1">Belongs to the sigma-70 factor family. ECF subfamily.</text>
</comment>
<dbReference type="GO" id="GO:0016987">
    <property type="term" value="F:sigma factor activity"/>
    <property type="evidence" value="ECO:0007669"/>
    <property type="project" value="UniProtKB-KW"/>
</dbReference>
<dbReference type="Gene3D" id="1.10.10.10">
    <property type="entry name" value="Winged helix-like DNA-binding domain superfamily/Winged helix DNA-binding domain"/>
    <property type="match status" value="1"/>
</dbReference>
<feature type="region of interest" description="Disordered" evidence="6">
    <location>
        <begin position="1"/>
        <end position="20"/>
    </location>
</feature>
<dbReference type="PANTHER" id="PTHR43133:SF62">
    <property type="entry name" value="RNA POLYMERASE SIGMA FACTOR SIGZ"/>
    <property type="match status" value="1"/>
</dbReference>
<evidence type="ECO:0000256" key="6">
    <source>
        <dbReference type="SAM" id="MobiDB-lite"/>
    </source>
</evidence>
<dbReference type="Pfam" id="PF04545">
    <property type="entry name" value="Sigma70_r4"/>
    <property type="match status" value="1"/>
</dbReference>
<evidence type="ECO:0000256" key="1">
    <source>
        <dbReference type="ARBA" id="ARBA00010641"/>
    </source>
</evidence>
<dbReference type="InterPro" id="IPR013324">
    <property type="entry name" value="RNA_pol_sigma_r3/r4-like"/>
</dbReference>
<dbReference type="InterPro" id="IPR007630">
    <property type="entry name" value="RNA_pol_sigma70_r4"/>
</dbReference>
<dbReference type="CDD" id="cd06171">
    <property type="entry name" value="Sigma70_r4"/>
    <property type="match status" value="1"/>
</dbReference>
<dbReference type="HOGENOM" id="CLU_047691_9_3_0"/>
<keyword evidence="10" id="KW-1185">Reference proteome</keyword>
<dbReference type="eggNOG" id="COG1595">
    <property type="taxonomic scope" value="Bacteria"/>
</dbReference>
<dbReference type="InterPro" id="IPR039425">
    <property type="entry name" value="RNA_pol_sigma-70-like"/>
</dbReference>
<protein>
    <submittedName>
        <fullName evidence="9">RNA polymerase sigma factor, sigma-70 family</fullName>
    </submittedName>
</protein>
<evidence type="ECO:0000256" key="2">
    <source>
        <dbReference type="ARBA" id="ARBA00023015"/>
    </source>
</evidence>
<gene>
    <name evidence="9" type="ordered locus">Terro_1620</name>
</gene>
<evidence type="ECO:0000259" key="7">
    <source>
        <dbReference type="Pfam" id="PF04542"/>
    </source>
</evidence>
<dbReference type="SUPFAM" id="SSF88946">
    <property type="entry name" value="Sigma2 domain of RNA polymerase sigma factors"/>
    <property type="match status" value="1"/>
</dbReference>
<keyword evidence="3" id="KW-0731">Sigma factor</keyword>
<dbReference type="STRING" id="926566.Terro_1620"/>
<dbReference type="Pfam" id="PF04542">
    <property type="entry name" value="Sigma70_r2"/>
    <property type="match status" value="1"/>
</dbReference>